<dbReference type="AlphaFoldDB" id="A0A553NG00"/>
<dbReference type="FunFam" id="1.10.8.270:FF:000011">
    <property type="entry name" value="TBC1 domain family member 5"/>
    <property type="match status" value="1"/>
</dbReference>
<dbReference type="EMBL" id="VCGU01000458">
    <property type="protein sequence ID" value="TRY64341.1"/>
    <property type="molecule type" value="Genomic_DNA"/>
</dbReference>
<feature type="compositionally biased region" description="Low complexity" evidence="2">
    <location>
        <begin position="520"/>
        <end position="532"/>
    </location>
</feature>
<dbReference type="GO" id="GO:0005737">
    <property type="term" value="C:cytoplasm"/>
    <property type="evidence" value="ECO:0007669"/>
    <property type="project" value="UniProtKB-ARBA"/>
</dbReference>
<dbReference type="InterPro" id="IPR000195">
    <property type="entry name" value="Rab-GAP-TBC_dom"/>
</dbReference>
<dbReference type="InterPro" id="IPR035969">
    <property type="entry name" value="Rab-GAP_TBC_sf"/>
</dbReference>
<keyword evidence="1" id="KW-0343">GTPase activation</keyword>
<protein>
    <recommendedName>
        <fullName evidence="3">Rab-GAP TBC domain-containing protein</fullName>
    </recommendedName>
</protein>
<proteinExistence type="predicted"/>
<dbReference type="Gene3D" id="1.10.8.270">
    <property type="entry name" value="putative rabgap domain of human tbc1 domain family member 14 like domains"/>
    <property type="match status" value="1"/>
</dbReference>
<dbReference type="Pfam" id="PF00566">
    <property type="entry name" value="RabGAP-TBC"/>
    <property type="match status" value="2"/>
</dbReference>
<name>A0A553NG00_TIGCA</name>
<reference evidence="4 5" key="1">
    <citation type="journal article" date="2018" name="Nat. Ecol. Evol.">
        <title>Genomic signatures of mitonuclear coevolution across populations of Tigriopus californicus.</title>
        <authorList>
            <person name="Barreto F.S."/>
            <person name="Watson E.T."/>
            <person name="Lima T.G."/>
            <person name="Willett C.S."/>
            <person name="Edmands S."/>
            <person name="Li W."/>
            <person name="Burton R.S."/>
        </authorList>
    </citation>
    <scope>NUCLEOTIDE SEQUENCE [LARGE SCALE GENOMIC DNA]</scope>
    <source>
        <strain evidence="4 5">San Diego</strain>
    </source>
</reference>
<feature type="compositionally biased region" description="Low complexity" evidence="2">
    <location>
        <begin position="1"/>
        <end position="13"/>
    </location>
</feature>
<dbReference type="GO" id="GO:0005096">
    <property type="term" value="F:GTPase activator activity"/>
    <property type="evidence" value="ECO:0007669"/>
    <property type="project" value="UniProtKB-KW"/>
</dbReference>
<evidence type="ECO:0000313" key="5">
    <source>
        <dbReference type="Proteomes" id="UP000318571"/>
    </source>
</evidence>
<evidence type="ECO:0000259" key="3">
    <source>
        <dbReference type="PROSITE" id="PS50086"/>
    </source>
</evidence>
<evidence type="ECO:0000313" key="4">
    <source>
        <dbReference type="EMBL" id="TRY64341.1"/>
    </source>
</evidence>
<feature type="region of interest" description="Disordered" evidence="2">
    <location>
        <begin position="506"/>
        <end position="541"/>
    </location>
</feature>
<dbReference type="SUPFAM" id="SSF47923">
    <property type="entry name" value="Ypt/Rab-GAP domain of gyp1p"/>
    <property type="match status" value="2"/>
</dbReference>
<dbReference type="OrthoDB" id="27140at2759"/>
<comment type="caution">
    <text evidence="4">The sequence shown here is derived from an EMBL/GenBank/DDBJ whole genome shotgun (WGS) entry which is preliminary data.</text>
</comment>
<organism evidence="4 5">
    <name type="scientific">Tigriopus californicus</name>
    <name type="common">Marine copepod</name>
    <dbReference type="NCBI Taxonomy" id="6832"/>
    <lineage>
        <taxon>Eukaryota</taxon>
        <taxon>Metazoa</taxon>
        <taxon>Ecdysozoa</taxon>
        <taxon>Arthropoda</taxon>
        <taxon>Crustacea</taxon>
        <taxon>Multicrustacea</taxon>
        <taxon>Hexanauplia</taxon>
        <taxon>Copepoda</taxon>
        <taxon>Harpacticoida</taxon>
        <taxon>Harpacticidae</taxon>
        <taxon>Tigriopus</taxon>
    </lineage>
</organism>
<accession>A0A553NG00</accession>
<sequence>MSTAASASTPSHHGPAHHPEVEENGMVVVRKERSNSDSSLDECIEAQSDEEMNYGHLELEGRAAEERVRGPPLPPQLEQLTVTEPEHVHINRPVSGASRLIPKPFAQRNYCALFEKYFLVPVKPIPHLREMGLRGKMKLWQFRHIVWRCYLGLLDGAKSDWLALMATHRSKYRVLKTDYTHDERNDPSLHPALNNPLSQDQNSPWNKYFEDSQLIQTIERDVHRTSPEYALFKNKAIRCMMTNILFIFAKQHPSMMYRQGMHELLAVVILVHKRGHQELMNNNSAVSKAEAGGKEGLALLKEFNNPIFLEHDCYSMFAKIMEKMWDWYYVSPESNPSGSRKPRPRVTLDNPFTVGEYGKDTLSEAALRLHSLWTDVLQVQDKELYDHLTALSIIPTTFGLNWTKLLFSRQFKDYEVLWDFIFSTQCSSIDYILVAMVIAIRSLLLNGDDSQCNQLLVSKYPDNVDVLYVIGLALHLQQPSMFSRPRNPIQASIQIIQNFSKLIDNSKSRPKAGSTDQLRSRSIPSLSKLSESSPDEDVPGQKMVDIAGSLEPEAEGFEILGFEQSPTAILSTMKSDLRIWRADLSCALRTLSLTVTNGPQDHKLEVQALDSLRNVIQGVNRVIENIEGTPDVVGADAAELQAQANNRDELPADQVNDLL</sequence>
<gene>
    <name evidence="4" type="ORF">TCAL_00845</name>
</gene>
<dbReference type="Proteomes" id="UP000318571">
    <property type="component" value="Chromosome 10"/>
</dbReference>
<keyword evidence="5" id="KW-1185">Reference proteome</keyword>
<feature type="region of interest" description="Disordered" evidence="2">
    <location>
        <begin position="1"/>
        <end position="39"/>
    </location>
</feature>
<dbReference type="Gene3D" id="1.10.472.80">
    <property type="entry name" value="Ypt/Rab-GAP domain of gyp1p, domain 3"/>
    <property type="match status" value="1"/>
</dbReference>
<dbReference type="PANTHER" id="PTHR22957">
    <property type="entry name" value="TBC1 DOMAIN FAMILY MEMBER GTPASE-ACTIVATING PROTEIN"/>
    <property type="match status" value="1"/>
</dbReference>
<dbReference type="STRING" id="6832.A0A553NG00"/>
<feature type="domain" description="Rab-GAP TBC" evidence="3">
    <location>
        <begin position="137"/>
        <end position="425"/>
    </location>
</feature>
<evidence type="ECO:0000256" key="1">
    <source>
        <dbReference type="ARBA" id="ARBA00022468"/>
    </source>
</evidence>
<dbReference type="PROSITE" id="PS50086">
    <property type="entry name" value="TBC_RABGAP"/>
    <property type="match status" value="1"/>
</dbReference>
<dbReference type="PANTHER" id="PTHR22957:SF337">
    <property type="entry name" value="TBC1 DOMAIN FAMILY MEMBER 5"/>
    <property type="match status" value="1"/>
</dbReference>
<evidence type="ECO:0000256" key="2">
    <source>
        <dbReference type="SAM" id="MobiDB-lite"/>
    </source>
</evidence>
<dbReference type="SMART" id="SM00164">
    <property type="entry name" value="TBC"/>
    <property type="match status" value="1"/>
</dbReference>